<dbReference type="GO" id="GO:0032259">
    <property type="term" value="P:methylation"/>
    <property type="evidence" value="ECO:0007669"/>
    <property type="project" value="UniProtKB-KW"/>
</dbReference>
<dbReference type="EMBL" id="JAABLQ010000001">
    <property type="protein sequence ID" value="NBN78696.1"/>
    <property type="molecule type" value="Genomic_DNA"/>
</dbReference>
<name>A0A7X5F2R8_9HYPH</name>
<dbReference type="InterPro" id="IPR002052">
    <property type="entry name" value="DNA_methylase_N6_adenine_CS"/>
</dbReference>
<accession>A0A7X5F2R8</accession>
<dbReference type="AlphaFoldDB" id="A0A7X5F2R8"/>
<dbReference type="Proteomes" id="UP000586722">
    <property type="component" value="Unassembled WGS sequence"/>
</dbReference>
<reference evidence="2" key="1">
    <citation type="submission" date="2020-01" db="EMBL/GenBank/DDBJ databases">
        <authorList>
            <person name="Fang Y."/>
            <person name="Sun R."/>
            <person name="Nie L."/>
            <person name="He J."/>
            <person name="Hao L."/>
            <person name="Wang L."/>
            <person name="Su S."/>
            <person name="Lv E."/>
            <person name="Zhang Z."/>
            <person name="Xie R."/>
            <person name="Liu H."/>
        </authorList>
    </citation>
    <scope>NUCLEOTIDE SEQUENCE [LARGE SCALE GENOMIC DNA]</scope>
    <source>
        <strain evidence="2">XCT-53</strain>
    </source>
</reference>
<keyword evidence="2" id="KW-1185">Reference proteome</keyword>
<dbReference type="GO" id="GO:0003676">
    <property type="term" value="F:nucleic acid binding"/>
    <property type="evidence" value="ECO:0007669"/>
    <property type="project" value="InterPro"/>
</dbReference>
<dbReference type="InterPro" id="IPR029063">
    <property type="entry name" value="SAM-dependent_MTases_sf"/>
</dbReference>
<evidence type="ECO:0000313" key="1">
    <source>
        <dbReference type="EMBL" id="NBN78696.1"/>
    </source>
</evidence>
<gene>
    <name evidence="1" type="ORF">GWI72_10500</name>
</gene>
<dbReference type="PRINTS" id="PR00507">
    <property type="entry name" value="N12N6MTFRASE"/>
</dbReference>
<dbReference type="PROSITE" id="PS00092">
    <property type="entry name" value="N6_MTASE"/>
    <property type="match status" value="1"/>
</dbReference>
<sequence length="242" mass="26498">MGAVRKARPAAARAVMASRVEPRGSDDFFPTPPWATRALCAEVLGLAPGAALSVWEPACGEGHMAVPLADYFAEVVASDLHDRGFSRLHGSAWDFLTLLPQDQFAPGRFDWIITNPPYGDLPQQFVERAFLHRPRVGVAVFVPLRWLETIARAVELFIPFPPHVVAVFAERVALTRGGWDPDAGTATAYCWVVWRTDGAAARPLQWIAPGAARRHSRAVDLTLVRARCPQDAAGPLFEEIEA</sequence>
<proteinExistence type="predicted"/>
<keyword evidence="1" id="KW-0808">Transferase</keyword>
<evidence type="ECO:0000313" key="2">
    <source>
        <dbReference type="Proteomes" id="UP000586722"/>
    </source>
</evidence>
<dbReference type="Gene3D" id="3.40.50.150">
    <property type="entry name" value="Vaccinia Virus protein VP39"/>
    <property type="match status" value="1"/>
</dbReference>
<dbReference type="GO" id="GO:0008168">
    <property type="term" value="F:methyltransferase activity"/>
    <property type="evidence" value="ECO:0007669"/>
    <property type="project" value="UniProtKB-KW"/>
</dbReference>
<keyword evidence="1" id="KW-0489">Methyltransferase</keyword>
<dbReference type="RefSeq" id="WP_161708607.1">
    <property type="nucleotide sequence ID" value="NZ_JAABLQ010000001.1"/>
</dbReference>
<organism evidence="1 2">
    <name type="scientific">Pannonibacter tanglangensis</name>
    <dbReference type="NCBI Taxonomy" id="2750084"/>
    <lineage>
        <taxon>Bacteria</taxon>
        <taxon>Pseudomonadati</taxon>
        <taxon>Pseudomonadota</taxon>
        <taxon>Alphaproteobacteria</taxon>
        <taxon>Hyphomicrobiales</taxon>
        <taxon>Stappiaceae</taxon>
        <taxon>Pannonibacter</taxon>
    </lineage>
</organism>
<comment type="caution">
    <text evidence="1">The sequence shown here is derived from an EMBL/GenBank/DDBJ whole genome shotgun (WGS) entry which is preliminary data.</text>
</comment>
<dbReference type="SUPFAM" id="SSF53335">
    <property type="entry name" value="S-adenosyl-L-methionine-dependent methyltransferases"/>
    <property type="match status" value="1"/>
</dbReference>
<protein>
    <submittedName>
        <fullName evidence="1">SAM-dependent DNA methyltransferase</fullName>
    </submittedName>
</protein>